<protein>
    <recommendedName>
        <fullName evidence="3">Spore coat protein D</fullName>
    </recommendedName>
</protein>
<name>A0ABU9DRG0_9BACL</name>
<comment type="caution">
    <text evidence="1">The sequence shown here is derived from an EMBL/GenBank/DDBJ whole genome shotgun (WGS) entry which is preliminary data.</text>
</comment>
<dbReference type="EMBL" id="JBBPCC010000016">
    <property type="protein sequence ID" value="MEK8130665.1"/>
    <property type="molecule type" value="Genomic_DNA"/>
</dbReference>
<accession>A0ABU9DRG0</accession>
<evidence type="ECO:0000313" key="2">
    <source>
        <dbReference type="Proteomes" id="UP001469365"/>
    </source>
</evidence>
<dbReference type="RefSeq" id="WP_341417805.1">
    <property type="nucleotide sequence ID" value="NZ_JBBPCC010000016.1"/>
</dbReference>
<sequence length="73" mass="8480">MAYCHNCPPLSPIVTDPTQVYNNYYYPQAQPIVHPVEVINKHHCVPVPQHFVTYSSKDEIVMVSSVKKRKKRK</sequence>
<proteinExistence type="predicted"/>
<dbReference type="Proteomes" id="UP001469365">
    <property type="component" value="Unassembled WGS sequence"/>
</dbReference>
<reference evidence="1 2" key="1">
    <citation type="submission" date="2024-04" db="EMBL/GenBank/DDBJ databases">
        <title>draft genome sequnece of Paenibacillus filicis.</title>
        <authorList>
            <person name="Kim D.-U."/>
        </authorList>
    </citation>
    <scope>NUCLEOTIDE SEQUENCE [LARGE SCALE GENOMIC DNA]</scope>
    <source>
        <strain evidence="1 2">KACC14197</strain>
    </source>
</reference>
<evidence type="ECO:0000313" key="1">
    <source>
        <dbReference type="EMBL" id="MEK8130665.1"/>
    </source>
</evidence>
<organism evidence="1 2">
    <name type="scientific">Paenibacillus filicis</name>
    <dbReference type="NCBI Taxonomy" id="669464"/>
    <lineage>
        <taxon>Bacteria</taxon>
        <taxon>Bacillati</taxon>
        <taxon>Bacillota</taxon>
        <taxon>Bacilli</taxon>
        <taxon>Bacillales</taxon>
        <taxon>Paenibacillaceae</taxon>
        <taxon>Paenibacillus</taxon>
    </lineage>
</organism>
<keyword evidence="2" id="KW-1185">Reference proteome</keyword>
<gene>
    <name evidence="1" type="ORF">WMW72_22415</name>
</gene>
<evidence type="ECO:0008006" key="3">
    <source>
        <dbReference type="Google" id="ProtNLM"/>
    </source>
</evidence>